<sequence length="84" mass="9317">MTTKLRKWPDGVGVLLSDQAARACSFRAGSFVRVILLPNEIRIRGVTAPCVDDHETYEAYKERTDQGLAYFGWPETGSVGPEES</sequence>
<proteinExistence type="predicted"/>
<dbReference type="RefSeq" id="WP_145894943.1">
    <property type="nucleotide sequence ID" value="NZ_VOBQ01000016.1"/>
</dbReference>
<reference evidence="1 2" key="1">
    <citation type="submission" date="2019-07" db="EMBL/GenBank/DDBJ databases">
        <title>Caenimonas sedimenti sp. nov., isolated from activated sludge.</title>
        <authorList>
            <person name="Xu J."/>
        </authorList>
    </citation>
    <scope>NUCLEOTIDE SEQUENCE [LARGE SCALE GENOMIC DNA]</scope>
    <source>
        <strain evidence="1 2">HX-9-20</strain>
    </source>
</reference>
<dbReference type="AlphaFoldDB" id="A0A562ZKX0"/>
<dbReference type="EMBL" id="VOBQ01000016">
    <property type="protein sequence ID" value="TWO69133.1"/>
    <property type="molecule type" value="Genomic_DNA"/>
</dbReference>
<comment type="caution">
    <text evidence="1">The sequence shown here is derived from an EMBL/GenBank/DDBJ whole genome shotgun (WGS) entry which is preliminary data.</text>
</comment>
<evidence type="ECO:0000313" key="2">
    <source>
        <dbReference type="Proteomes" id="UP000318199"/>
    </source>
</evidence>
<dbReference type="Proteomes" id="UP000318199">
    <property type="component" value="Unassembled WGS sequence"/>
</dbReference>
<name>A0A562ZKX0_9BURK</name>
<accession>A0A562ZKX0</accession>
<gene>
    <name evidence="1" type="ORF">FN976_20580</name>
</gene>
<organism evidence="1 2">
    <name type="scientific">Caenimonas sedimenti</name>
    <dbReference type="NCBI Taxonomy" id="2596921"/>
    <lineage>
        <taxon>Bacteria</taxon>
        <taxon>Pseudomonadati</taxon>
        <taxon>Pseudomonadota</taxon>
        <taxon>Betaproteobacteria</taxon>
        <taxon>Burkholderiales</taxon>
        <taxon>Comamonadaceae</taxon>
        <taxon>Caenimonas</taxon>
    </lineage>
</organism>
<protein>
    <submittedName>
        <fullName evidence="1">Uncharacterized protein</fullName>
    </submittedName>
</protein>
<keyword evidence="2" id="KW-1185">Reference proteome</keyword>
<evidence type="ECO:0000313" key="1">
    <source>
        <dbReference type="EMBL" id="TWO69133.1"/>
    </source>
</evidence>